<gene>
    <name evidence="2" type="ORF">HAX54_049903</name>
</gene>
<feature type="compositionally biased region" description="Basic and acidic residues" evidence="1">
    <location>
        <begin position="124"/>
        <end position="149"/>
    </location>
</feature>
<keyword evidence="3" id="KW-1185">Reference proteome</keyword>
<organism evidence="2 3">
    <name type="scientific">Datura stramonium</name>
    <name type="common">Jimsonweed</name>
    <name type="synonym">Common thornapple</name>
    <dbReference type="NCBI Taxonomy" id="4076"/>
    <lineage>
        <taxon>Eukaryota</taxon>
        <taxon>Viridiplantae</taxon>
        <taxon>Streptophyta</taxon>
        <taxon>Embryophyta</taxon>
        <taxon>Tracheophyta</taxon>
        <taxon>Spermatophyta</taxon>
        <taxon>Magnoliopsida</taxon>
        <taxon>eudicotyledons</taxon>
        <taxon>Gunneridae</taxon>
        <taxon>Pentapetalae</taxon>
        <taxon>asterids</taxon>
        <taxon>lamiids</taxon>
        <taxon>Solanales</taxon>
        <taxon>Solanaceae</taxon>
        <taxon>Solanoideae</taxon>
        <taxon>Datureae</taxon>
        <taxon>Datura</taxon>
    </lineage>
</organism>
<feature type="compositionally biased region" description="Polar residues" evidence="1">
    <location>
        <begin position="62"/>
        <end position="71"/>
    </location>
</feature>
<evidence type="ECO:0000313" key="2">
    <source>
        <dbReference type="EMBL" id="MCD7463079.1"/>
    </source>
</evidence>
<proteinExistence type="predicted"/>
<accession>A0ABS8SVM1</accession>
<feature type="region of interest" description="Disordered" evidence="1">
    <location>
        <begin position="61"/>
        <end position="110"/>
    </location>
</feature>
<dbReference type="EMBL" id="JACEIK010000859">
    <property type="protein sequence ID" value="MCD7463079.1"/>
    <property type="molecule type" value="Genomic_DNA"/>
</dbReference>
<name>A0ABS8SVM1_DATST</name>
<feature type="non-terminal residue" evidence="2">
    <location>
        <position position="202"/>
    </location>
</feature>
<feature type="region of interest" description="Disordered" evidence="1">
    <location>
        <begin position="124"/>
        <end position="202"/>
    </location>
</feature>
<evidence type="ECO:0000256" key="1">
    <source>
        <dbReference type="SAM" id="MobiDB-lite"/>
    </source>
</evidence>
<sequence length="202" mass="22256">MAIAQSRKVAGQPISPQPSLNFANILKSQALNHAGQNELPSIPMKAPIGSFSRKLASGKIMGNSNDWNVMTNKKESNKGAQINEQQEKKDGGSKAGKKVHNHNQKATTIQNKYEALNKVNVQDKETTQQEHRQLEMENSMHTRKEKEQESGNVPTGENKVDRQGDNFADTGQKPDAMIQLDKQRSTGAETTSTYKIEQGVGT</sequence>
<feature type="compositionally biased region" description="Polar residues" evidence="1">
    <location>
        <begin position="185"/>
        <end position="195"/>
    </location>
</feature>
<dbReference type="Proteomes" id="UP000823775">
    <property type="component" value="Unassembled WGS sequence"/>
</dbReference>
<comment type="caution">
    <text evidence="2">The sequence shown here is derived from an EMBL/GenBank/DDBJ whole genome shotgun (WGS) entry which is preliminary data.</text>
</comment>
<protein>
    <submittedName>
        <fullName evidence="2">Uncharacterized protein</fullName>
    </submittedName>
</protein>
<evidence type="ECO:0000313" key="3">
    <source>
        <dbReference type="Proteomes" id="UP000823775"/>
    </source>
</evidence>
<reference evidence="2 3" key="1">
    <citation type="journal article" date="2021" name="BMC Genomics">
        <title>Datura genome reveals duplications of psychoactive alkaloid biosynthetic genes and high mutation rate following tissue culture.</title>
        <authorList>
            <person name="Rajewski A."/>
            <person name="Carter-House D."/>
            <person name="Stajich J."/>
            <person name="Litt A."/>
        </authorList>
    </citation>
    <scope>NUCLEOTIDE SEQUENCE [LARGE SCALE GENOMIC DNA]</scope>
    <source>
        <strain evidence="2">AR-01</strain>
    </source>
</reference>